<gene>
    <name evidence="5" type="ORF">H1191_03335</name>
</gene>
<dbReference type="RefSeq" id="WP_181750581.1">
    <property type="nucleotide sequence ID" value="NZ_JACEIQ010000002.1"/>
</dbReference>
<dbReference type="Proteomes" id="UP000535491">
    <property type="component" value="Unassembled WGS sequence"/>
</dbReference>
<feature type="transmembrane region" description="Helical" evidence="2">
    <location>
        <begin position="7"/>
        <end position="30"/>
    </location>
</feature>
<dbReference type="EMBL" id="JACEIQ010000002">
    <property type="protein sequence ID" value="MBA4493340.1"/>
    <property type="molecule type" value="Genomic_DNA"/>
</dbReference>
<evidence type="ECO:0000259" key="4">
    <source>
        <dbReference type="Pfam" id="PF21537"/>
    </source>
</evidence>
<keyword evidence="2" id="KW-0472">Membrane</keyword>
<keyword evidence="6" id="KW-1185">Reference proteome</keyword>
<sequence length="280" mass="31540">MGGWIRVGICFGTAVMLISLLLSGEISLFVNPRLKWLVALSILMLIILGLVQLWNLKAEEMHHIGFWGYALVLLPILMFFFLPPKALDANIAAKKGVSYLTPQAIASQQKLAGKNQANNNSTQDSKDQNEQDQETATNKEPEFANIENPYKKFVKQIKAEPVITLTEKNYADYLNTINMYPKEFSGKKIRLIGFVYRDETLKKNEFVIGRFTVTCCTADAGVVGLLTTYPGAQHLKLDQWIEATGTVQTIQPEGYDMPVIKLTSYKTISPPKDPYIYFNY</sequence>
<evidence type="ECO:0000256" key="2">
    <source>
        <dbReference type="SAM" id="Phobius"/>
    </source>
</evidence>
<comment type="caution">
    <text evidence="5">The sequence shown here is derived from an EMBL/GenBank/DDBJ whole genome shotgun (WGS) entry which is preliminary data.</text>
</comment>
<evidence type="ECO:0000313" key="6">
    <source>
        <dbReference type="Proteomes" id="UP000535491"/>
    </source>
</evidence>
<keyword evidence="2" id="KW-1133">Transmembrane helix</keyword>
<dbReference type="Pfam" id="PF09323">
    <property type="entry name" value="DUF1980"/>
    <property type="match status" value="1"/>
</dbReference>
<keyword evidence="2" id="KW-0812">Transmembrane</keyword>
<evidence type="ECO:0000256" key="1">
    <source>
        <dbReference type="SAM" id="MobiDB-lite"/>
    </source>
</evidence>
<dbReference type="PANTHER" id="PTHR40047">
    <property type="entry name" value="UPF0703 PROTEIN YCGQ"/>
    <property type="match status" value="1"/>
</dbReference>
<feature type="transmembrane region" description="Helical" evidence="2">
    <location>
        <begin position="36"/>
        <end position="54"/>
    </location>
</feature>
<dbReference type="InterPro" id="IPR048447">
    <property type="entry name" value="DUF1980_C"/>
</dbReference>
<feature type="compositionally biased region" description="Polar residues" evidence="1">
    <location>
        <begin position="111"/>
        <end position="123"/>
    </location>
</feature>
<evidence type="ECO:0000259" key="3">
    <source>
        <dbReference type="Pfam" id="PF09323"/>
    </source>
</evidence>
<name>A0A7W2A7A2_9BACL</name>
<dbReference type="PANTHER" id="PTHR40047:SF1">
    <property type="entry name" value="UPF0703 PROTEIN YCGQ"/>
    <property type="match status" value="1"/>
</dbReference>
<feature type="region of interest" description="Disordered" evidence="1">
    <location>
        <begin position="111"/>
        <end position="141"/>
    </location>
</feature>
<accession>A0A7W2A7A2</accession>
<dbReference type="NCBIfam" id="TIGR03943">
    <property type="entry name" value="TIGR03943 family putative permease subunit"/>
    <property type="match status" value="1"/>
</dbReference>
<organism evidence="5 6">
    <name type="scientific">Paenactinomyces guangxiensis</name>
    <dbReference type="NCBI Taxonomy" id="1490290"/>
    <lineage>
        <taxon>Bacteria</taxon>
        <taxon>Bacillati</taxon>
        <taxon>Bacillota</taxon>
        <taxon>Bacilli</taxon>
        <taxon>Bacillales</taxon>
        <taxon>Thermoactinomycetaceae</taxon>
        <taxon>Paenactinomyces</taxon>
    </lineage>
</organism>
<evidence type="ECO:0000313" key="5">
    <source>
        <dbReference type="EMBL" id="MBA4493340.1"/>
    </source>
</evidence>
<dbReference type="InterPro" id="IPR015402">
    <property type="entry name" value="DUF1980"/>
</dbReference>
<dbReference type="InterPro" id="IPR048493">
    <property type="entry name" value="DUF1980_N"/>
</dbReference>
<protein>
    <submittedName>
        <fullName evidence="5">TIGR03943 family protein</fullName>
    </submittedName>
</protein>
<feature type="transmembrane region" description="Helical" evidence="2">
    <location>
        <begin position="66"/>
        <end position="82"/>
    </location>
</feature>
<dbReference type="AlphaFoldDB" id="A0A7W2A7A2"/>
<dbReference type="InterPro" id="IPR052955">
    <property type="entry name" value="UPF0703_membrane_permease"/>
</dbReference>
<reference evidence="5 6" key="1">
    <citation type="submission" date="2020-07" db="EMBL/GenBank/DDBJ databases">
        <authorList>
            <person name="Feng H."/>
        </authorList>
    </citation>
    <scope>NUCLEOTIDE SEQUENCE [LARGE SCALE GENOMIC DNA]</scope>
    <source>
        <strain evidence="6">s-10</strain>
    </source>
</reference>
<proteinExistence type="predicted"/>
<dbReference type="Pfam" id="PF21537">
    <property type="entry name" value="DUF1980_C"/>
    <property type="match status" value="1"/>
</dbReference>
<feature type="domain" description="DUF1980" evidence="3">
    <location>
        <begin position="5"/>
        <end position="97"/>
    </location>
</feature>
<feature type="domain" description="DUF1980" evidence="4">
    <location>
        <begin position="147"/>
        <end position="277"/>
    </location>
</feature>